<keyword evidence="1" id="KW-0812">Transmembrane</keyword>
<keyword evidence="1" id="KW-1133">Transmembrane helix</keyword>
<keyword evidence="3" id="KW-1185">Reference proteome</keyword>
<sequence length="136" mass="14267">MLILIALISGLLFGTGMIVSNMVDPSKVIAFLDVTGHWDPSLAFVIIGALTVFAPCYHLIIKKRKHAINGDTFSYPNKTNVDSKLILGATCFGIGWGIAGLCPGPVLTSISGGASEIFIFIISMAVGMGIAAKVNK</sequence>
<feature type="transmembrane region" description="Helical" evidence="1">
    <location>
        <begin position="113"/>
        <end position="132"/>
    </location>
</feature>
<evidence type="ECO:0000256" key="1">
    <source>
        <dbReference type="SAM" id="Phobius"/>
    </source>
</evidence>
<dbReference type="Pfam" id="PF20398">
    <property type="entry name" value="DUF6691"/>
    <property type="match status" value="1"/>
</dbReference>
<evidence type="ECO:0000313" key="2">
    <source>
        <dbReference type="EMBL" id="MEL0629826.1"/>
    </source>
</evidence>
<reference evidence="2 3" key="1">
    <citation type="submission" date="2024-02" db="EMBL/GenBank/DDBJ databases">
        <title>Bacteria isolated from the canopy kelp, Nereocystis luetkeana.</title>
        <authorList>
            <person name="Pfister C.A."/>
            <person name="Younker I.T."/>
            <person name="Light S.H."/>
        </authorList>
    </citation>
    <scope>NUCLEOTIDE SEQUENCE [LARGE SCALE GENOMIC DNA]</scope>
    <source>
        <strain evidence="2 3">TI.1.05</strain>
    </source>
</reference>
<dbReference type="EMBL" id="JBAKAZ010000031">
    <property type="protein sequence ID" value="MEL0629826.1"/>
    <property type="molecule type" value="Genomic_DNA"/>
</dbReference>
<dbReference type="InterPro" id="IPR046513">
    <property type="entry name" value="DUF6691"/>
</dbReference>
<gene>
    <name evidence="2" type="ORF">V6256_09415</name>
</gene>
<feature type="transmembrane region" description="Helical" evidence="1">
    <location>
        <begin position="85"/>
        <end position="107"/>
    </location>
</feature>
<keyword evidence="1" id="KW-0472">Membrane</keyword>
<name>A0ABU9GRB1_9GAMM</name>
<organism evidence="2 3">
    <name type="scientific">Psychromonas aquatilis</name>
    <dbReference type="NCBI Taxonomy" id="2005072"/>
    <lineage>
        <taxon>Bacteria</taxon>
        <taxon>Pseudomonadati</taxon>
        <taxon>Pseudomonadota</taxon>
        <taxon>Gammaproteobacteria</taxon>
        <taxon>Alteromonadales</taxon>
        <taxon>Psychromonadaceae</taxon>
        <taxon>Psychromonas</taxon>
    </lineage>
</organism>
<dbReference type="RefSeq" id="WP_341597958.1">
    <property type="nucleotide sequence ID" value="NZ_JBAKAZ010000031.1"/>
</dbReference>
<accession>A0ABU9GRB1</accession>
<protein>
    <submittedName>
        <fullName evidence="2">YeeE/YedE family protein</fullName>
    </submittedName>
</protein>
<feature type="transmembrane region" description="Helical" evidence="1">
    <location>
        <begin position="41"/>
        <end position="60"/>
    </location>
</feature>
<dbReference type="Proteomes" id="UP001369082">
    <property type="component" value="Unassembled WGS sequence"/>
</dbReference>
<evidence type="ECO:0000313" key="3">
    <source>
        <dbReference type="Proteomes" id="UP001369082"/>
    </source>
</evidence>
<comment type="caution">
    <text evidence="2">The sequence shown here is derived from an EMBL/GenBank/DDBJ whole genome shotgun (WGS) entry which is preliminary data.</text>
</comment>
<proteinExistence type="predicted"/>